<dbReference type="CDD" id="cd05401">
    <property type="entry name" value="NT_GlnE_GlnD_like"/>
    <property type="match status" value="1"/>
</dbReference>
<dbReference type="InterPro" id="IPR000644">
    <property type="entry name" value="CBS_dom"/>
</dbReference>
<keyword evidence="1 2" id="KW-0129">CBS domain</keyword>
<evidence type="ECO:0000256" key="2">
    <source>
        <dbReference type="PROSITE-ProRule" id="PRU00703"/>
    </source>
</evidence>
<accession>A0A9D7F4A2</accession>
<evidence type="ECO:0000256" key="1">
    <source>
        <dbReference type="ARBA" id="ARBA00023122"/>
    </source>
</evidence>
<dbReference type="Gene3D" id="3.10.580.10">
    <property type="entry name" value="CBS-domain"/>
    <property type="match status" value="1"/>
</dbReference>
<gene>
    <name evidence="5" type="ORF">IPJ48_01210</name>
</gene>
<evidence type="ECO:0000313" key="6">
    <source>
        <dbReference type="Proteomes" id="UP000886602"/>
    </source>
</evidence>
<dbReference type="EMBL" id="JADJNC010000003">
    <property type="protein sequence ID" value="MBK7421809.1"/>
    <property type="molecule type" value="Genomic_DNA"/>
</dbReference>
<dbReference type="InterPro" id="IPR018821">
    <property type="entry name" value="DUF294_put_nucleoTrafse_sb-bd"/>
</dbReference>
<evidence type="ECO:0000313" key="5">
    <source>
        <dbReference type="EMBL" id="MBK7421809.1"/>
    </source>
</evidence>
<dbReference type="SMART" id="SM00116">
    <property type="entry name" value="CBS"/>
    <property type="match status" value="2"/>
</dbReference>
<dbReference type="Pfam" id="PF03445">
    <property type="entry name" value="DUF294"/>
    <property type="match status" value="1"/>
</dbReference>
<dbReference type="Pfam" id="PF10335">
    <property type="entry name" value="DUF294_C"/>
    <property type="match status" value="1"/>
</dbReference>
<comment type="caution">
    <text evidence="5">The sequence shown here is derived from an EMBL/GenBank/DDBJ whole genome shotgun (WGS) entry which is preliminary data.</text>
</comment>
<dbReference type="GO" id="GO:0008773">
    <property type="term" value="F:[protein-PII] uridylyltransferase activity"/>
    <property type="evidence" value="ECO:0007669"/>
    <property type="project" value="InterPro"/>
</dbReference>
<dbReference type="PROSITE" id="PS51371">
    <property type="entry name" value="CBS"/>
    <property type="match status" value="2"/>
</dbReference>
<dbReference type="InterPro" id="IPR000595">
    <property type="entry name" value="cNMP-bd_dom"/>
</dbReference>
<reference evidence="5" key="1">
    <citation type="submission" date="2020-10" db="EMBL/GenBank/DDBJ databases">
        <title>Connecting structure to function with the recovery of over 1000 high-quality activated sludge metagenome-assembled genomes encoding full-length rRNA genes using long-read sequencing.</title>
        <authorList>
            <person name="Singleton C.M."/>
            <person name="Petriglieri F."/>
            <person name="Kristensen J.M."/>
            <person name="Kirkegaard R.H."/>
            <person name="Michaelsen T.Y."/>
            <person name="Andersen M.H."/>
            <person name="Karst S.M."/>
            <person name="Dueholm M.S."/>
            <person name="Nielsen P.H."/>
            <person name="Albertsen M."/>
        </authorList>
    </citation>
    <scope>NUCLEOTIDE SEQUENCE</scope>
    <source>
        <strain evidence="5">EsbW_18-Q3-R4-48_MAXAC.044</strain>
    </source>
</reference>
<dbReference type="AlphaFoldDB" id="A0A9D7F4A2"/>
<dbReference type="Gene3D" id="2.60.120.10">
    <property type="entry name" value="Jelly Rolls"/>
    <property type="match status" value="1"/>
</dbReference>
<dbReference type="InterPro" id="IPR014710">
    <property type="entry name" value="RmlC-like_jellyroll"/>
</dbReference>
<feature type="domain" description="CBS" evidence="4">
    <location>
        <begin position="239"/>
        <end position="296"/>
    </location>
</feature>
<evidence type="ECO:0000259" key="4">
    <source>
        <dbReference type="PROSITE" id="PS51371"/>
    </source>
</evidence>
<dbReference type="Pfam" id="PF00571">
    <property type="entry name" value="CBS"/>
    <property type="match status" value="2"/>
</dbReference>
<evidence type="ECO:0000259" key="3">
    <source>
        <dbReference type="PROSITE" id="PS50042"/>
    </source>
</evidence>
<proteinExistence type="predicted"/>
<dbReference type="InterPro" id="IPR018490">
    <property type="entry name" value="cNMP-bd_dom_sf"/>
</dbReference>
<sequence length="636" mass="71104">MNNSATELLVSATIEFLQSYPPFDRMEPDALQFLGENVRLAYYPQGALIVSPETGVVRIFRILQRGKVLVRRAGEGSGNEQSALTLGPGEGFSIGSVAAQRSSTSIYTALEDVFCYELTAETFFLLMHKSSVLNLFCTQYLASLLSQSRQQLQQQFSQHVAEQQTMNSPLSSIIHKDPVSVSPDTPIKVAIELMANRNIGSMIIVDAEQQPVGIFTHSDVLKRVVLPGIPLDNPIQSVMTHYPRSLPFAANAYDAALAMAKHGVRHVLAVDEGGCLKGVVSERDLFTLQRVGLRQIRQTIDSATSIEMLLLASKDVRQLSLNMLAQGVGAEQITQFISALNDTLTRRIIEINLDKHDLYGIEWTWLSFGSEGRDEQTFSTDQDNGIVYICTDIMDREQTQLRLLEFARDVNADLDQCGFPSCTGNIMASNPNLCLTLEEWDEKFAQWVSAPEPQALLNSTIFFDFRPLYGKFNLASRMRLSLLRLTRNNPLFLRMLAGNALCVLPPLGMIRDFVTDADPEHPGTIDLKKYGARLFIDAARVFAMGYDVSATNTVQRIKQSAPLMNISPDEAAAVVDAFNFVQLLRLRHQHAEQTQGRSGDNLVRPDDLNEVDRRILKEAFRQARKLQQRLKLDYKL</sequence>
<name>A0A9D7F4A2_9RHOO</name>
<protein>
    <submittedName>
        <fullName evidence="5">CBS domain-containing protein</fullName>
    </submittedName>
</protein>
<organism evidence="5 6">
    <name type="scientific">Candidatus Propionivibrio dominans</name>
    <dbReference type="NCBI Taxonomy" id="2954373"/>
    <lineage>
        <taxon>Bacteria</taxon>
        <taxon>Pseudomonadati</taxon>
        <taxon>Pseudomonadota</taxon>
        <taxon>Betaproteobacteria</taxon>
        <taxon>Rhodocyclales</taxon>
        <taxon>Rhodocyclaceae</taxon>
        <taxon>Propionivibrio</taxon>
    </lineage>
</organism>
<dbReference type="InterPro" id="IPR046342">
    <property type="entry name" value="CBS_dom_sf"/>
</dbReference>
<feature type="domain" description="CBS" evidence="4">
    <location>
        <begin position="174"/>
        <end position="231"/>
    </location>
</feature>
<dbReference type="InterPro" id="IPR051257">
    <property type="entry name" value="Diverse_CBS-Domain"/>
</dbReference>
<dbReference type="PANTHER" id="PTHR43080:SF2">
    <property type="entry name" value="CBS DOMAIN-CONTAINING PROTEIN"/>
    <property type="match status" value="1"/>
</dbReference>
<dbReference type="SUPFAM" id="SSF51206">
    <property type="entry name" value="cAMP-binding domain-like"/>
    <property type="match status" value="1"/>
</dbReference>
<feature type="domain" description="Cyclic nucleotide-binding" evidence="3">
    <location>
        <begin position="22"/>
        <end position="131"/>
    </location>
</feature>
<dbReference type="InterPro" id="IPR005105">
    <property type="entry name" value="GlnD_Uridyltrans_N"/>
</dbReference>
<dbReference type="PROSITE" id="PS50042">
    <property type="entry name" value="CNMP_BINDING_3"/>
    <property type="match status" value="1"/>
</dbReference>
<dbReference type="SUPFAM" id="SSF54631">
    <property type="entry name" value="CBS-domain pair"/>
    <property type="match status" value="1"/>
</dbReference>
<dbReference type="PANTHER" id="PTHR43080">
    <property type="entry name" value="CBS DOMAIN-CONTAINING PROTEIN CBSX3, MITOCHONDRIAL"/>
    <property type="match status" value="1"/>
</dbReference>
<dbReference type="Proteomes" id="UP000886602">
    <property type="component" value="Unassembled WGS sequence"/>
</dbReference>